<organism evidence="18 19">
    <name type="scientific">Biomaibacter acetigenes</name>
    <dbReference type="NCBI Taxonomy" id="2316383"/>
    <lineage>
        <taxon>Bacteria</taxon>
        <taxon>Bacillati</taxon>
        <taxon>Bacillota</taxon>
        <taxon>Clostridia</taxon>
        <taxon>Thermosediminibacterales</taxon>
        <taxon>Tepidanaerobacteraceae</taxon>
        <taxon>Biomaibacter</taxon>
    </lineage>
</organism>
<evidence type="ECO:0000259" key="16">
    <source>
        <dbReference type="Pfam" id="PF02875"/>
    </source>
</evidence>
<evidence type="ECO:0000256" key="12">
    <source>
        <dbReference type="ARBA" id="ARBA00023316"/>
    </source>
</evidence>
<keyword evidence="4 14" id="KW-0963">Cytoplasm</keyword>
<keyword evidence="10 14" id="KW-0573">Peptidoglycan synthesis</keyword>
<dbReference type="PANTHER" id="PTHR43445:SF3">
    <property type="entry name" value="UDP-N-ACETYLMURAMATE--L-ALANINE LIGASE"/>
    <property type="match status" value="1"/>
</dbReference>
<evidence type="ECO:0000259" key="17">
    <source>
        <dbReference type="Pfam" id="PF08245"/>
    </source>
</evidence>
<dbReference type="RefSeq" id="WP_122014557.1">
    <property type="nucleotide sequence ID" value="NZ_CP033169.1"/>
</dbReference>
<feature type="binding site" evidence="14">
    <location>
        <begin position="112"/>
        <end position="118"/>
    </location>
    <ligand>
        <name>ATP</name>
        <dbReference type="ChEBI" id="CHEBI:30616"/>
    </ligand>
</feature>
<dbReference type="GO" id="GO:0008763">
    <property type="term" value="F:UDP-N-acetylmuramate-L-alanine ligase activity"/>
    <property type="evidence" value="ECO:0007669"/>
    <property type="project" value="UniProtKB-UniRule"/>
</dbReference>
<comment type="function">
    <text evidence="14">Cell wall formation.</text>
</comment>
<evidence type="ECO:0000259" key="15">
    <source>
        <dbReference type="Pfam" id="PF01225"/>
    </source>
</evidence>
<keyword evidence="8 14" id="KW-0067">ATP-binding</keyword>
<dbReference type="SUPFAM" id="SSF53623">
    <property type="entry name" value="MurD-like peptide ligases, catalytic domain"/>
    <property type="match status" value="1"/>
</dbReference>
<evidence type="ECO:0000256" key="9">
    <source>
        <dbReference type="ARBA" id="ARBA00022960"/>
    </source>
</evidence>
<dbReference type="Proteomes" id="UP000280960">
    <property type="component" value="Chromosome"/>
</dbReference>
<dbReference type="Pfam" id="PF01225">
    <property type="entry name" value="Mur_ligase"/>
    <property type="match status" value="1"/>
</dbReference>
<dbReference type="HAMAP" id="MF_00046">
    <property type="entry name" value="MurC"/>
    <property type="match status" value="1"/>
</dbReference>
<comment type="subcellular location">
    <subcellularLocation>
        <location evidence="1 14">Cytoplasm</location>
    </subcellularLocation>
</comment>
<dbReference type="AlphaFoldDB" id="A0A3G2R4A8"/>
<dbReference type="GO" id="GO:0008360">
    <property type="term" value="P:regulation of cell shape"/>
    <property type="evidence" value="ECO:0007669"/>
    <property type="project" value="UniProtKB-KW"/>
</dbReference>
<dbReference type="InterPro" id="IPR036615">
    <property type="entry name" value="Mur_ligase_C_dom_sf"/>
</dbReference>
<feature type="domain" description="Mur ligase N-terminal catalytic" evidence="15">
    <location>
        <begin position="7"/>
        <end position="105"/>
    </location>
</feature>
<dbReference type="SUPFAM" id="SSF51984">
    <property type="entry name" value="MurCD N-terminal domain"/>
    <property type="match status" value="1"/>
</dbReference>
<keyword evidence="12 14" id="KW-0961">Cell wall biogenesis/degradation</keyword>
<evidence type="ECO:0000256" key="14">
    <source>
        <dbReference type="HAMAP-Rule" id="MF_00046"/>
    </source>
</evidence>
<name>A0A3G2R4A8_9FIRM</name>
<dbReference type="InterPro" id="IPR004101">
    <property type="entry name" value="Mur_ligase_C"/>
</dbReference>
<keyword evidence="11 14" id="KW-0131">Cell cycle</keyword>
<dbReference type="UniPathway" id="UPA00219"/>
<dbReference type="Gene3D" id="3.40.1190.10">
    <property type="entry name" value="Mur-like, catalytic domain"/>
    <property type="match status" value="1"/>
</dbReference>
<evidence type="ECO:0000256" key="13">
    <source>
        <dbReference type="ARBA" id="ARBA00047833"/>
    </source>
</evidence>
<evidence type="ECO:0000313" key="18">
    <source>
        <dbReference type="EMBL" id="AYO30354.1"/>
    </source>
</evidence>
<evidence type="ECO:0000256" key="5">
    <source>
        <dbReference type="ARBA" id="ARBA00022598"/>
    </source>
</evidence>
<evidence type="ECO:0000256" key="11">
    <source>
        <dbReference type="ARBA" id="ARBA00023306"/>
    </source>
</evidence>
<evidence type="ECO:0000256" key="10">
    <source>
        <dbReference type="ARBA" id="ARBA00022984"/>
    </source>
</evidence>
<keyword evidence="19" id="KW-1185">Reference proteome</keyword>
<keyword evidence="5 14" id="KW-0436">Ligase</keyword>
<evidence type="ECO:0000256" key="4">
    <source>
        <dbReference type="ARBA" id="ARBA00022490"/>
    </source>
</evidence>
<keyword evidence="7 14" id="KW-0547">Nucleotide-binding</keyword>
<dbReference type="Gene3D" id="3.90.190.20">
    <property type="entry name" value="Mur ligase, C-terminal domain"/>
    <property type="match status" value="1"/>
</dbReference>
<evidence type="ECO:0000313" key="19">
    <source>
        <dbReference type="Proteomes" id="UP000280960"/>
    </source>
</evidence>
<accession>A0A3G2R4A8</accession>
<evidence type="ECO:0000256" key="7">
    <source>
        <dbReference type="ARBA" id="ARBA00022741"/>
    </source>
</evidence>
<dbReference type="Pfam" id="PF02875">
    <property type="entry name" value="Mur_ligase_C"/>
    <property type="match status" value="1"/>
</dbReference>
<dbReference type="NCBIfam" id="TIGR01082">
    <property type="entry name" value="murC"/>
    <property type="match status" value="1"/>
</dbReference>
<evidence type="ECO:0000256" key="2">
    <source>
        <dbReference type="ARBA" id="ARBA00004752"/>
    </source>
</evidence>
<dbReference type="EC" id="6.3.2.8" evidence="3 14"/>
<dbReference type="GO" id="GO:0009252">
    <property type="term" value="P:peptidoglycan biosynthetic process"/>
    <property type="evidence" value="ECO:0007669"/>
    <property type="project" value="UniProtKB-UniRule"/>
</dbReference>
<sequence>MLGNYNRIHFIGIGGTGMSGIAKILMDMGYKVSGSDLKESEALHRLQDSGAEVHIGHRASNVAGAELVVLSSAIPSTNPEYIKAVESNIPVVHRADILSLLMAPKKGIAISGAHGKTTTTSMISLILEKSGLNPTVVIGGELNDIGGNATLGMGDYLVAEADESDGSFLKLNPFIAVVTNIENDHLDYYKNMENMKAAFKKFTGNIKEGGFAVLGTDNENVRNIIKDIDREYYTYGINFAADYMPKNIKIDGMRTLFDVYFRENFLGTVELHVPGMHNISNATAAVAIGNRLGIDFDKIAEALKTFRGVQRRFQIIGDINNIKVIDDYGHHPTEIKATLKAARSCNPRKIYAIFQPHRFTRTKILADEFGTAFLDADEVIITRIYSAGEKPIPGVSSELIYDAVRRNGTQIAYIEEKRDIPGFIMGKLQPGDFVLTIGAGDIFTVAYSIAEKLRDTVEGGKR</sequence>
<dbReference type="InterPro" id="IPR000713">
    <property type="entry name" value="Mur_ligase_N"/>
</dbReference>
<protein>
    <recommendedName>
        <fullName evidence="3 14">UDP-N-acetylmuramate--L-alanine ligase</fullName>
        <ecNumber evidence="3 14">6.3.2.8</ecNumber>
    </recommendedName>
    <alternativeName>
        <fullName evidence="14">UDP-N-acetylmuramoyl-L-alanine synthetase</fullName>
    </alternativeName>
</protein>
<dbReference type="GO" id="GO:0051301">
    <property type="term" value="P:cell division"/>
    <property type="evidence" value="ECO:0007669"/>
    <property type="project" value="UniProtKB-KW"/>
</dbReference>
<comment type="similarity">
    <text evidence="14">Belongs to the MurCDEF family.</text>
</comment>
<evidence type="ECO:0000256" key="6">
    <source>
        <dbReference type="ARBA" id="ARBA00022618"/>
    </source>
</evidence>
<dbReference type="KEGG" id="bacg:D2962_06730"/>
<dbReference type="InterPro" id="IPR005758">
    <property type="entry name" value="UDP-N-AcMur_Ala_ligase_MurC"/>
</dbReference>
<dbReference type="InterPro" id="IPR036565">
    <property type="entry name" value="Mur-like_cat_sf"/>
</dbReference>
<dbReference type="PANTHER" id="PTHR43445">
    <property type="entry name" value="UDP-N-ACETYLMURAMATE--L-ALANINE LIGASE-RELATED"/>
    <property type="match status" value="1"/>
</dbReference>
<comment type="catalytic activity">
    <reaction evidence="13 14">
        <text>UDP-N-acetyl-alpha-D-muramate + L-alanine + ATP = UDP-N-acetyl-alpha-D-muramoyl-L-alanine + ADP + phosphate + H(+)</text>
        <dbReference type="Rhea" id="RHEA:23372"/>
        <dbReference type="ChEBI" id="CHEBI:15378"/>
        <dbReference type="ChEBI" id="CHEBI:30616"/>
        <dbReference type="ChEBI" id="CHEBI:43474"/>
        <dbReference type="ChEBI" id="CHEBI:57972"/>
        <dbReference type="ChEBI" id="CHEBI:70757"/>
        <dbReference type="ChEBI" id="CHEBI:83898"/>
        <dbReference type="ChEBI" id="CHEBI:456216"/>
        <dbReference type="EC" id="6.3.2.8"/>
    </reaction>
</comment>
<evidence type="ECO:0000256" key="3">
    <source>
        <dbReference type="ARBA" id="ARBA00012211"/>
    </source>
</evidence>
<evidence type="ECO:0000256" key="8">
    <source>
        <dbReference type="ARBA" id="ARBA00022840"/>
    </source>
</evidence>
<dbReference type="SUPFAM" id="SSF53244">
    <property type="entry name" value="MurD-like peptide ligases, peptide-binding domain"/>
    <property type="match status" value="1"/>
</dbReference>
<feature type="domain" description="Mur ligase central" evidence="17">
    <location>
        <begin position="110"/>
        <end position="288"/>
    </location>
</feature>
<evidence type="ECO:0000256" key="1">
    <source>
        <dbReference type="ARBA" id="ARBA00004496"/>
    </source>
</evidence>
<dbReference type="GO" id="GO:0005524">
    <property type="term" value="F:ATP binding"/>
    <property type="evidence" value="ECO:0007669"/>
    <property type="project" value="UniProtKB-UniRule"/>
</dbReference>
<dbReference type="InterPro" id="IPR050061">
    <property type="entry name" value="MurCDEF_pg_biosynth"/>
</dbReference>
<gene>
    <name evidence="14" type="primary">murC</name>
    <name evidence="18" type="ORF">D2962_06730</name>
</gene>
<dbReference type="InterPro" id="IPR013221">
    <property type="entry name" value="Mur_ligase_cen"/>
</dbReference>
<dbReference type="GO" id="GO:0005737">
    <property type="term" value="C:cytoplasm"/>
    <property type="evidence" value="ECO:0007669"/>
    <property type="project" value="UniProtKB-SubCell"/>
</dbReference>
<dbReference type="GO" id="GO:0071555">
    <property type="term" value="P:cell wall organization"/>
    <property type="evidence" value="ECO:0007669"/>
    <property type="project" value="UniProtKB-KW"/>
</dbReference>
<proteinExistence type="inferred from homology"/>
<keyword evidence="9 14" id="KW-0133">Cell shape</keyword>
<feature type="domain" description="Mur ligase C-terminal" evidence="16">
    <location>
        <begin position="311"/>
        <end position="440"/>
    </location>
</feature>
<dbReference type="EMBL" id="CP033169">
    <property type="protein sequence ID" value="AYO30354.1"/>
    <property type="molecule type" value="Genomic_DNA"/>
</dbReference>
<dbReference type="Pfam" id="PF08245">
    <property type="entry name" value="Mur_ligase_M"/>
    <property type="match status" value="1"/>
</dbReference>
<comment type="pathway">
    <text evidence="2 14">Cell wall biogenesis; peptidoglycan biosynthesis.</text>
</comment>
<keyword evidence="6 14" id="KW-0132">Cell division</keyword>
<dbReference type="Gene3D" id="3.40.50.720">
    <property type="entry name" value="NAD(P)-binding Rossmann-like Domain"/>
    <property type="match status" value="1"/>
</dbReference>
<reference evidence="18 19" key="1">
    <citation type="submission" date="2018-10" db="EMBL/GenBank/DDBJ databases">
        <authorList>
            <person name="Zhang X."/>
        </authorList>
    </citation>
    <scope>NUCLEOTIDE SEQUENCE [LARGE SCALE GENOMIC DNA]</scope>
    <source>
        <strain evidence="18 19">SK-G1</strain>
    </source>
</reference>